<dbReference type="AlphaFoldDB" id="A0A316UFD7"/>
<dbReference type="RefSeq" id="XP_025351187.1">
    <property type="nucleotide sequence ID" value="XM_025491422.1"/>
</dbReference>
<organism evidence="2 3">
    <name type="scientific">Pseudomicrostroma glucosiphilum</name>
    <dbReference type="NCBI Taxonomy" id="1684307"/>
    <lineage>
        <taxon>Eukaryota</taxon>
        <taxon>Fungi</taxon>
        <taxon>Dikarya</taxon>
        <taxon>Basidiomycota</taxon>
        <taxon>Ustilaginomycotina</taxon>
        <taxon>Exobasidiomycetes</taxon>
        <taxon>Microstromatales</taxon>
        <taxon>Microstromatales incertae sedis</taxon>
        <taxon>Pseudomicrostroma</taxon>
    </lineage>
</organism>
<dbReference type="Proteomes" id="UP000245942">
    <property type="component" value="Unassembled WGS sequence"/>
</dbReference>
<name>A0A316UFD7_9BASI</name>
<feature type="compositionally biased region" description="Basic residues" evidence="1">
    <location>
        <begin position="472"/>
        <end position="482"/>
    </location>
</feature>
<dbReference type="EMBL" id="KZ819321">
    <property type="protein sequence ID" value="PWN24027.1"/>
    <property type="molecule type" value="Genomic_DNA"/>
</dbReference>
<feature type="region of interest" description="Disordered" evidence="1">
    <location>
        <begin position="333"/>
        <end position="353"/>
    </location>
</feature>
<feature type="compositionally biased region" description="Low complexity" evidence="1">
    <location>
        <begin position="557"/>
        <end position="586"/>
    </location>
</feature>
<sequence length="704" mass="73458">MPSDSSYSHSRRLVTPSHALPLLAPGPSSYFQDPSSSASAGIAPSPFTLDPTSSYAPSFKHSTRLTALLLSSSQGHHEPIPLTMSGKGGGEGYRFPETYNDAEYTKRMRNLKMQGVQGGEDHPAAVQGGDDRWGGEEPWAWSQEEVLLQPHLLSQLAQSEDLLPSEIHPAYPFGRPFPTRPATLHPRASLPKRGTVGGTGSTSRQLMVEAALWNGLIEGNNFGEAGGAGGVGSSGDDPTAACPGGGSDAALSQPLLRLPAYLQTRSALGPASTASSSSWPFTRAGPGRSGWDAILNPRFDHLSRAIKSDQDEDGWLEADLESLFPKGRERHPTLHASQAFPVGDTSTSNGKSKQAPAVLLSSSLAPLVEDQLSSPLGKAFSAAAQGETAAIEAHLSELEAHLVASLSAQEKKGTSLAEEALPEDQRNPEYAASADLRRIMSDAAGVGVGGGGSGSSGSNGGVEGSGVAGGGKKLKSTKKGRGRSSSQTDLLAAYGFGFGSSSSSSPAPGNSHNHNHNHGHGHGHGQSLGRGQGQVDRFGYPCDELATLAIRSASTSAIGADSNASASSSSSASSPSPWSEAALQAEAGDEEGEEDQEVDDPSGGETETETTNRNRNRSRVQGSVQASRPSGGDGSTQSQRQGDDGSATQRQRESATQRERQRAREREREPSQPRREARSAWARMHEEFLRTRTGDGDGDGGGGH</sequence>
<feature type="compositionally biased region" description="Low complexity" evidence="1">
    <location>
        <begin position="34"/>
        <end position="46"/>
    </location>
</feature>
<accession>A0A316UFD7</accession>
<feature type="compositionally biased region" description="Polar residues" evidence="1">
    <location>
        <begin position="619"/>
        <end position="628"/>
    </location>
</feature>
<feature type="region of interest" description="Disordered" evidence="1">
    <location>
        <begin position="228"/>
        <end position="247"/>
    </location>
</feature>
<feature type="compositionally biased region" description="Low complexity" evidence="1">
    <location>
        <begin position="500"/>
        <end position="512"/>
    </location>
</feature>
<feature type="compositionally biased region" description="Basic residues" evidence="1">
    <location>
        <begin position="513"/>
        <end position="523"/>
    </location>
</feature>
<proteinExistence type="predicted"/>
<feature type="region of interest" description="Disordered" evidence="1">
    <location>
        <begin position="18"/>
        <end position="51"/>
    </location>
</feature>
<gene>
    <name evidence="2" type="ORF">BCV69DRAFT_279931</name>
</gene>
<dbReference type="OrthoDB" id="2351920at2759"/>
<feature type="compositionally biased region" description="Basic and acidic residues" evidence="1">
    <location>
        <begin position="650"/>
        <end position="695"/>
    </location>
</feature>
<feature type="region of interest" description="Disordered" evidence="1">
    <location>
        <begin position="448"/>
        <end position="486"/>
    </location>
</feature>
<evidence type="ECO:0000256" key="1">
    <source>
        <dbReference type="SAM" id="MobiDB-lite"/>
    </source>
</evidence>
<dbReference type="GeneID" id="37013156"/>
<feature type="region of interest" description="Disordered" evidence="1">
    <location>
        <begin position="500"/>
        <end position="538"/>
    </location>
</feature>
<protein>
    <submittedName>
        <fullName evidence="2">Uncharacterized protein</fullName>
    </submittedName>
</protein>
<evidence type="ECO:0000313" key="2">
    <source>
        <dbReference type="EMBL" id="PWN24027.1"/>
    </source>
</evidence>
<feature type="compositionally biased region" description="Gly residues" evidence="1">
    <location>
        <begin position="448"/>
        <end position="471"/>
    </location>
</feature>
<feature type="compositionally biased region" description="Acidic residues" evidence="1">
    <location>
        <begin position="587"/>
        <end position="608"/>
    </location>
</feature>
<feature type="region of interest" description="Disordered" evidence="1">
    <location>
        <begin position="557"/>
        <end position="704"/>
    </location>
</feature>
<evidence type="ECO:0000313" key="3">
    <source>
        <dbReference type="Proteomes" id="UP000245942"/>
    </source>
</evidence>
<feature type="region of interest" description="Disordered" evidence="1">
    <location>
        <begin position="179"/>
        <end position="201"/>
    </location>
</feature>
<keyword evidence="3" id="KW-1185">Reference proteome</keyword>
<reference evidence="2 3" key="1">
    <citation type="journal article" date="2018" name="Mol. Biol. Evol.">
        <title>Broad Genomic Sampling Reveals a Smut Pathogenic Ancestry of the Fungal Clade Ustilaginomycotina.</title>
        <authorList>
            <person name="Kijpornyongpan T."/>
            <person name="Mondo S.J."/>
            <person name="Barry K."/>
            <person name="Sandor L."/>
            <person name="Lee J."/>
            <person name="Lipzen A."/>
            <person name="Pangilinan J."/>
            <person name="LaButti K."/>
            <person name="Hainaut M."/>
            <person name="Henrissat B."/>
            <person name="Grigoriev I.V."/>
            <person name="Spatafora J.W."/>
            <person name="Aime M.C."/>
        </authorList>
    </citation>
    <scope>NUCLEOTIDE SEQUENCE [LARGE SCALE GENOMIC DNA]</scope>
    <source>
        <strain evidence="2 3">MCA 4718</strain>
    </source>
</reference>